<evidence type="ECO:0000256" key="3">
    <source>
        <dbReference type="ARBA" id="ARBA00022692"/>
    </source>
</evidence>
<dbReference type="GO" id="GO:0022841">
    <property type="term" value="F:potassium ion leak channel activity"/>
    <property type="evidence" value="ECO:0007669"/>
    <property type="project" value="TreeGrafter"/>
</dbReference>
<dbReference type="PANTHER" id="PTHR11003:SF342">
    <property type="entry name" value="OUTWARD-RECTIFIER POTASSIUM CHANNEL TOK1"/>
    <property type="match status" value="1"/>
</dbReference>
<evidence type="ECO:0000256" key="7">
    <source>
        <dbReference type="ARBA" id="ARBA00023303"/>
    </source>
</evidence>
<evidence type="ECO:0000256" key="8">
    <source>
        <dbReference type="RuleBase" id="RU003857"/>
    </source>
</evidence>
<proteinExistence type="inferred from homology"/>
<evidence type="ECO:0000259" key="11">
    <source>
        <dbReference type="Pfam" id="PF07885"/>
    </source>
</evidence>
<keyword evidence="13" id="KW-1185">Reference proteome</keyword>
<keyword evidence="6 10" id="KW-0472">Membrane</keyword>
<dbReference type="OrthoDB" id="297496at2759"/>
<protein>
    <recommendedName>
        <fullName evidence="11">Potassium channel domain-containing protein</fullName>
    </recommendedName>
</protein>
<feature type="transmembrane region" description="Helical" evidence="10">
    <location>
        <begin position="302"/>
        <end position="335"/>
    </location>
</feature>
<feature type="compositionally biased region" description="Basic and acidic residues" evidence="9">
    <location>
        <begin position="509"/>
        <end position="521"/>
    </location>
</feature>
<evidence type="ECO:0000313" key="12">
    <source>
        <dbReference type="EMBL" id="KAF9457930.1"/>
    </source>
</evidence>
<feature type="transmembrane region" description="Helical" evidence="10">
    <location>
        <begin position="260"/>
        <end position="281"/>
    </location>
</feature>
<dbReference type="GO" id="GO:0015271">
    <property type="term" value="F:outward rectifier potassium channel activity"/>
    <property type="evidence" value="ECO:0007669"/>
    <property type="project" value="TreeGrafter"/>
</dbReference>
<dbReference type="Pfam" id="PF07885">
    <property type="entry name" value="Ion_trans_2"/>
    <property type="match status" value="2"/>
</dbReference>
<comment type="similarity">
    <text evidence="8">Belongs to the two pore domain potassium channel (TC 1.A.1.8) family.</text>
</comment>
<feature type="region of interest" description="Disordered" evidence="9">
    <location>
        <begin position="16"/>
        <end position="112"/>
    </location>
</feature>
<keyword evidence="7 8" id="KW-0407">Ion channel</keyword>
<evidence type="ECO:0000256" key="1">
    <source>
        <dbReference type="ARBA" id="ARBA00004141"/>
    </source>
</evidence>
<feature type="transmembrane region" description="Helical" evidence="10">
    <location>
        <begin position="613"/>
        <end position="635"/>
    </location>
</feature>
<keyword evidence="2 8" id="KW-0813">Transport</keyword>
<organism evidence="12 13">
    <name type="scientific">Collybia nuda</name>
    <dbReference type="NCBI Taxonomy" id="64659"/>
    <lineage>
        <taxon>Eukaryota</taxon>
        <taxon>Fungi</taxon>
        <taxon>Dikarya</taxon>
        <taxon>Basidiomycota</taxon>
        <taxon>Agaricomycotina</taxon>
        <taxon>Agaricomycetes</taxon>
        <taxon>Agaricomycetidae</taxon>
        <taxon>Agaricales</taxon>
        <taxon>Tricholomatineae</taxon>
        <taxon>Clitocybaceae</taxon>
        <taxon>Collybia</taxon>
    </lineage>
</organism>
<gene>
    <name evidence="12" type="ORF">BDZ94DRAFT_1174632</name>
</gene>
<feature type="transmembrane region" description="Helical" evidence="10">
    <location>
        <begin position="641"/>
        <end position="660"/>
    </location>
</feature>
<dbReference type="Gene3D" id="1.10.287.70">
    <property type="match status" value="2"/>
</dbReference>
<dbReference type="InterPro" id="IPR003280">
    <property type="entry name" value="2pore_dom_K_chnl"/>
</dbReference>
<evidence type="ECO:0000256" key="5">
    <source>
        <dbReference type="ARBA" id="ARBA00023065"/>
    </source>
</evidence>
<dbReference type="PRINTS" id="PR01333">
    <property type="entry name" value="2POREKCHANEL"/>
</dbReference>
<comment type="caution">
    <text evidence="12">The sequence shown here is derived from an EMBL/GenBank/DDBJ whole genome shotgun (WGS) entry which is preliminary data.</text>
</comment>
<sequence length="883" mass="98999">MLLPNIVFQFFFASNPRERRQHDPEKGPSTEAHDGVTIDVAEEGGTSDNSKPNPAFTPAETLPEDDGEEFPTTDEENDDNIIHELEQEEYPREDAPPTATRRRHLSTSRSLEPLTNSASSRISYWWVKIKRILDPRTSPSDLESYVPHYRYLPIVAGVVIPFSILLEIPGLTEEWYIQTKADKIVDKKPNTVILDVALAFSVAFAVMANVCLVVRFMEKKVKYMTVLCVIFLTIHDVINIICVTIFGVEHRFNDGFTYGQAFWMTVCSTSVSTLTNLTLIVDLIQTPDFATSGSGLTRKQRTLVISVIVLMTYLGFGALIQTFLLNLSFLNALYFTVVSIETIGFGDIVPNTAGARVFTCLYSVFGVLNLALTVGLTRETVLEGLEVSYRKRVRSVRLRRRAAQWEKRVGERWRAALDWRLREAGQPVWVMDDPSAGTRSVIMQSFEKVWRRPSGHGKYFRYNHLFGSGDHSHPHGMHLNLGGLDVLQLEAAAMEVGVPLRTLLPPGFEPKHSRGGKERISDGGQVGESGPRSVPSNFDDIPLTHARIGRMAVMLGNFAFAVNKSSFAKFAQRASHTTAPINGDVGEEKRQNSITEHYESARASMESEEKRAFYARLLVVWMIFILFWIVGSAIFMATEKWSFGIAFYFCFISFTTIGYGDFTPTTPAGRSVFVFWALLGVATMTILISILSEAYSNRYKRVFQSGAFYQGVKHYRERARRLPKQHVPVLNPPSSPQPDSPEAFKIPLSASTIDDALSDSRKRVEGQLEALPHRVLDQAKTFNENVRYLIEPEAADITKESVPDGLQSLLKNVAGVERLGEQIKQEILGDTDARHTLLAISVEDALRQIIGIAEEALDSLKERDRLKGLAARREQIEGTNLHE</sequence>
<feature type="transmembrane region" description="Helical" evidence="10">
    <location>
        <begin position="672"/>
        <end position="691"/>
    </location>
</feature>
<feature type="compositionally biased region" description="Acidic residues" evidence="9">
    <location>
        <begin position="62"/>
        <end position="79"/>
    </location>
</feature>
<reference evidence="12" key="1">
    <citation type="submission" date="2020-11" db="EMBL/GenBank/DDBJ databases">
        <authorList>
            <consortium name="DOE Joint Genome Institute"/>
            <person name="Ahrendt S."/>
            <person name="Riley R."/>
            <person name="Andreopoulos W."/>
            <person name="Labutti K."/>
            <person name="Pangilinan J."/>
            <person name="Ruiz-Duenas F.J."/>
            <person name="Barrasa J.M."/>
            <person name="Sanchez-Garcia M."/>
            <person name="Camarero S."/>
            <person name="Miyauchi S."/>
            <person name="Serrano A."/>
            <person name="Linde D."/>
            <person name="Babiker R."/>
            <person name="Drula E."/>
            <person name="Ayuso-Fernandez I."/>
            <person name="Pacheco R."/>
            <person name="Padilla G."/>
            <person name="Ferreira P."/>
            <person name="Barriuso J."/>
            <person name="Kellner H."/>
            <person name="Castanera R."/>
            <person name="Alfaro M."/>
            <person name="Ramirez L."/>
            <person name="Pisabarro A.G."/>
            <person name="Kuo A."/>
            <person name="Tritt A."/>
            <person name="Lipzen A."/>
            <person name="He G."/>
            <person name="Yan M."/>
            <person name="Ng V."/>
            <person name="Cullen D."/>
            <person name="Martin F."/>
            <person name="Rosso M.-N."/>
            <person name="Henrissat B."/>
            <person name="Hibbett D."/>
            <person name="Martinez A.T."/>
            <person name="Grigoriev I.V."/>
        </authorList>
    </citation>
    <scope>NUCLEOTIDE SEQUENCE</scope>
    <source>
        <strain evidence="12">CBS 247.69</strain>
    </source>
</reference>
<comment type="subcellular location">
    <subcellularLocation>
        <location evidence="1">Membrane</location>
        <topology evidence="1">Multi-pass membrane protein</topology>
    </subcellularLocation>
</comment>
<dbReference type="EMBL" id="MU150354">
    <property type="protein sequence ID" value="KAF9457930.1"/>
    <property type="molecule type" value="Genomic_DNA"/>
</dbReference>
<dbReference type="InterPro" id="IPR013099">
    <property type="entry name" value="K_chnl_dom"/>
</dbReference>
<feature type="domain" description="Potassium channel" evidence="11">
    <location>
        <begin position="624"/>
        <end position="695"/>
    </location>
</feature>
<dbReference type="AlphaFoldDB" id="A0A9P6CDA3"/>
<accession>A0A9P6CDA3</accession>
<evidence type="ECO:0000256" key="2">
    <source>
        <dbReference type="ARBA" id="ARBA00022448"/>
    </source>
</evidence>
<dbReference type="SUPFAM" id="SSF81324">
    <property type="entry name" value="Voltage-gated potassium channels"/>
    <property type="match status" value="2"/>
</dbReference>
<keyword evidence="3 8" id="KW-0812">Transmembrane</keyword>
<name>A0A9P6CDA3_9AGAR</name>
<evidence type="ECO:0000256" key="9">
    <source>
        <dbReference type="SAM" id="MobiDB-lite"/>
    </source>
</evidence>
<dbReference type="PANTHER" id="PTHR11003">
    <property type="entry name" value="POTASSIUM CHANNEL, SUBFAMILY K"/>
    <property type="match status" value="1"/>
</dbReference>
<evidence type="ECO:0000256" key="10">
    <source>
        <dbReference type="SAM" id="Phobius"/>
    </source>
</evidence>
<evidence type="ECO:0000256" key="4">
    <source>
        <dbReference type="ARBA" id="ARBA00022989"/>
    </source>
</evidence>
<feature type="compositionally biased region" description="Basic and acidic residues" evidence="9">
    <location>
        <begin position="16"/>
        <end position="36"/>
    </location>
</feature>
<evidence type="ECO:0000256" key="6">
    <source>
        <dbReference type="ARBA" id="ARBA00023136"/>
    </source>
</evidence>
<feature type="compositionally biased region" description="Basic and acidic residues" evidence="9">
    <location>
        <begin position="80"/>
        <end position="95"/>
    </location>
</feature>
<feature type="transmembrane region" description="Helical" evidence="10">
    <location>
        <begin position="192"/>
        <end position="214"/>
    </location>
</feature>
<dbReference type="Proteomes" id="UP000807353">
    <property type="component" value="Unassembled WGS sequence"/>
</dbReference>
<keyword evidence="4 10" id="KW-1133">Transmembrane helix</keyword>
<dbReference type="GO" id="GO:0005886">
    <property type="term" value="C:plasma membrane"/>
    <property type="evidence" value="ECO:0007669"/>
    <property type="project" value="TreeGrafter"/>
</dbReference>
<dbReference type="GO" id="GO:0030322">
    <property type="term" value="P:stabilization of membrane potential"/>
    <property type="evidence" value="ECO:0007669"/>
    <property type="project" value="TreeGrafter"/>
</dbReference>
<feature type="transmembrane region" description="Helical" evidence="10">
    <location>
        <begin position="226"/>
        <end position="248"/>
    </location>
</feature>
<keyword evidence="5 8" id="KW-0406">Ion transport</keyword>
<feature type="region of interest" description="Disordered" evidence="9">
    <location>
        <begin position="507"/>
        <end position="536"/>
    </location>
</feature>
<evidence type="ECO:0000313" key="13">
    <source>
        <dbReference type="Proteomes" id="UP000807353"/>
    </source>
</evidence>
<feature type="domain" description="Potassium channel" evidence="11">
    <location>
        <begin position="308"/>
        <end position="380"/>
    </location>
</feature>